<proteinExistence type="predicted"/>
<organism evidence="2 3">
    <name type="scientific">Symbiodinium pilosum</name>
    <name type="common">Dinoflagellate</name>
    <dbReference type="NCBI Taxonomy" id="2952"/>
    <lineage>
        <taxon>Eukaryota</taxon>
        <taxon>Sar</taxon>
        <taxon>Alveolata</taxon>
        <taxon>Dinophyceae</taxon>
        <taxon>Suessiales</taxon>
        <taxon>Symbiodiniaceae</taxon>
        <taxon>Symbiodinium</taxon>
    </lineage>
</organism>
<feature type="non-terminal residue" evidence="2">
    <location>
        <position position="146"/>
    </location>
</feature>
<comment type="caution">
    <text evidence="2">The sequence shown here is derived from an EMBL/GenBank/DDBJ whole genome shotgun (WGS) entry which is preliminary data.</text>
</comment>
<feature type="region of interest" description="Disordered" evidence="1">
    <location>
        <begin position="59"/>
        <end position="80"/>
    </location>
</feature>
<feature type="non-terminal residue" evidence="2">
    <location>
        <position position="1"/>
    </location>
</feature>
<accession>A0A812IWM3</accession>
<name>A0A812IWM3_SYMPI</name>
<evidence type="ECO:0000313" key="2">
    <source>
        <dbReference type="EMBL" id="CAE7168884.1"/>
    </source>
</evidence>
<dbReference type="EMBL" id="CAJNIZ010000543">
    <property type="protein sequence ID" value="CAE7168884.1"/>
    <property type="molecule type" value="Genomic_DNA"/>
</dbReference>
<gene>
    <name evidence="2" type="ORF">SPIL2461_LOCUS643</name>
</gene>
<protein>
    <submittedName>
        <fullName evidence="2">Uncharacterized protein</fullName>
    </submittedName>
</protein>
<evidence type="ECO:0000313" key="3">
    <source>
        <dbReference type="Proteomes" id="UP000649617"/>
    </source>
</evidence>
<dbReference type="Proteomes" id="UP000649617">
    <property type="component" value="Unassembled WGS sequence"/>
</dbReference>
<reference evidence="2" key="1">
    <citation type="submission" date="2021-02" db="EMBL/GenBank/DDBJ databases">
        <authorList>
            <person name="Dougan E. K."/>
            <person name="Rhodes N."/>
            <person name="Thang M."/>
            <person name="Chan C."/>
        </authorList>
    </citation>
    <scope>NUCLEOTIDE SEQUENCE</scope>
</reference>
<sequence length="146" mass="16499">LGRDRPLRQTGHGFFIPGPHFKQGTYGDKMLDPCLMPQLCWAPAVQGCDSRRGPDALDLRPLSTPDLQVGRKKPVLGEPIPESVRGNVAYERRARRNNEAIRKRRTEALTEQRRFENGVFQGIWRDPLLDGPSHACESHGDFSLLE</sequence>
<evidence type="ECO:0000256" key="1">
    <source>
        <dbReference type="SAM" id="MobiDB-lite"/>
    </source>
</evidence>
<dbReference type="AlphaFoldDB" id="A0A812IWM3"/>
<keyword evidence="3" id="KW-1185">Reference proteome</keyword>